<dbReference type="Proteomes" id="UP000005540">
    <property type="component" value="Unassembled WGS sequence"/>
</dbReference>
<feature type="transmembrane region" description="Helical" evidence="12">
    <location>
        <begin position="306"/>
        <end position="326"/>
    </location>
</feature>
<evidence type="ECO:0000256" key="2">
    <source>
        <dbReference type="ARBA" id="ARBA00007543"/>
    </source>
</evidence>
<comment type="caution">
    <text evidence="13">The sequence shown here is derived from an EMBL/GenBank/DDBJ whole genome shotgun (WGS) entry which is preliminary data.</text>
</comment>
<dbReference type="PIRSF" id="PIRSF000267">
    <property type="entry name" value="Cyt_oxidse_sub2"/>
    <property type="match status" value="1"/>
</dbReference>
<evidence type="ECO:0000256" key="7">
    <source>
        <dbReference type="ARBA" id="ARBA00022723"/>
    </source>
</evidence>
<feature type="transmembrane region" description="Helical" evidence="12">
    <location>
        <begin position="206"/>
        <end position="227"/>
    </location>
</feature>
<feature type="transmembrane region" description="Helical" evidence="12">
    <location>
        <begin position="86"/>
        <end position="104"/>
    </location>
</feature>
<evidence type="ECO:0000256" key="8">
    <source>
        <dbReference type="ARBA" id="ARBA00022982"/>
    </source>
</evidence>
<dbReference type="PANTHER" id="PTHR43141">
    <property type="entry name" value="CYTOCHROME BD2 SUBUNIT II"/>
    <property type="match status" value="1"/>
</dbReference>
<keyword evidence="5" id="KW-0349">Heme</keyword>
<evidence type="ECO:0000256" key="5">
    <source>
        <dbReference type="ARBA" id="ARBA00022617"/>
    </source>
</evidence>
<comment type="subcellular location">
    <subcellularLocation>
        <location evidence="1">Cell membrane</location>
        <topology evidence="1">Multi-pass membrane protein</topology>
    </subcellularLocation>
</comment>
<dbReference type="AlphaFoldDB" id="C4FIC4"/>
<evidence type="ECO:0000256" key="10">
    <source>
        <dbReference type="ARBA" id="ARBA00023004"/>
    </source>
</evidence>
<evidence type="ECO:0000256" key="3">
    <source>
        <dbReference type="ARBA" id="ARBA00022448"/>
    </source>
</evidence>
<keyword evidence="9 12" id="KW-1133">Transmembrane helix</keyword>
<dbReference type="GO" id="GO:0019646">
    <property type="term" value="P:aerobic electron transport chain"/>
    <property type="evidence" value="ECO:0007669"/>
    <property type="project" value="TreeGrafter"/>
</dbReference>
<evidence type="ECO:0000313" key="14">
    <source>
        <dbReference type="Proteomes" id="UP000005540"/>
    </source>
</evidence>
<evidence type="ECO:0000256" key="4">
    <source>
        <dbReference type="ARBA" id="ARBA00022475"/>
    </source>
</evidence>
<accession>C4FIC4</accession>
<feature type="transmembrane region" description="Helical" evidence="12">
    <location>
        <begin position="233"/>
        <end position="251"/>
    </location>
</feature>
<organism evidence="13 14">
    <name type="scientific">Sulfurihydrogenibium yellowstonense SS-5</name>
    <dbReference type="NCBI Taxonomy" id="432331"/>
    <lineage>
        <taxon>Bacteria</taxon>
        <taxon>Pseudomonadati</taxon>
        <taxon>Aquificota</taxon>
        <taxon>Aquificia</taxon>
        <taxon>Aquificales</taxon>
        <taxon>Hydrogenothermaceae</taxon>
        <taxon>Sulfurihydrogenibium</taxon>
    </lineage>
</organism>
<feature type="transmembrane region" description="Helical" evidence="12">
    <location>
        <begin position="168"/>
        <end position="186"/>
    </location>
</feature>
<dbReference type="GO" id="GO:0016682">
    <property type="term" value="F:oxidoreductase activity, acting on diphenols and related substances as donors, oxygen as acceptor"/>
    <property type="evidence" value="ECO:0007669"/>
    <property type="project" value="TreeGrafter"/>
</dbReference>
<dbReference type="OrthoDB" id="9776710at2"/>
<feature type="transmembrane region" description="Helical" evidence="12">
    <location>
        <begin position="12"/>
        <end position="41"/>
    </location>
</feature>
<dbReference type="InterPro" id="IPR003317">
    <property type="entry name" value="Cyt-d_oxidase_su2"/>
</dbReference>
<protein>
    <submittedName>
        <fullName evidence="13">Cytochrome D ubiquinol oxidase, subunit II</fullName>
        <ecNumber evidence="13">1.10.3.-</ecNumber>
    </submittedName>
</protein>
<keyword evidence="14" id="KW-1185">Reference proteome</keyword>
<gene>
    <name evidence="13" type="primary">cydB</name>
    <name evidence="13" type="ORF">SULYE_0309</name>
</gene>
<keyword evidence="3" id="KW-0813">Transport</keyword>
<evidence type="ECO:0000256" key="6">
    <source>
        <dbReference type="ARBA" id="ARBA00022692"/>
    </source>
</evidence>
<keyword evidence="4" id="KW-1003">Cell membrane</keyword>
<evidence type="ECO:0000256" key="11">
    <source>
        <dbReference type="ARBA" id="ARBA00023136"/>
    </source>
</evidence>
<keyword evidence="6 12" id="KW-0812">Transmembrane</keyword>
<dbReference type="EMBL" id="ABZS01000019">
    <property type="protein sequence ID" value="EEP61170.1"/>
    <property type="molecule type" value="Genomic_DNA"/>
</dbReference>
<keyword evidence="7" id="KW-0479">Metal-binding</keyword>
<evidence type="ECO:0000313" key="13">
    <source>
        <dbReference type="EMBL" id="EEP61170.1"/>
    </source>
</evidence>
<evidence type="ECO:0000256" key="9">
    <source>
        <dbReference type="ARBA" id="ARBA00022989"/>
    </source>
</evidence>
<proteinExistence type="inferred from homology"/>
<dbReference type="EC" id="1.10.3.-" evidence="13"/>
<dbReference type="NCBIfam" id="TIGR00203">
    <property type="entry name" value="cydB"/>
    <property type="match status" value="1"/>
</dbReference>
<dbReference type="GO" id="GO:0070069">
    <property type="term" value="C:cytochrome complex"/>
    <property type="evidence" value="ECO:0007669"/>
    <property type="project" value="TreeGrafter"/>
</dbReference>
<keyword evidence="8" id="KW-0249">Electron transport</keyword>
<feature type="transmembrane region" description="Helical" evidence="12">
    <location>
        <begin position="125"/>
        <end position="148"/>
    </location>
</feature>
<dbReference type="GO" id="GO:0009055">
    <property type="term" value="F:electron transfer activity"/>
    <property type="evidence" value="ECO:0007669"/>
    <property type="project" value="TreeGrafter"/>
</dbReference>
<dbReference type="GO" id="GO:0046872">
    <property type="term" value="F:metal ion binding"/>
    <property type="evidence" value="ECO:0007669"/>
    <property type="project" value="UniProtKB-KW"/>
</dbReference>
<name>C4FIC4_9AQUI</name>
<keyword evidence="11 12" id="KW-0472">Membrane</keyword>
<comment type="similarity">
    <text evidence="2">Belongs to the cytochrome ubiquinol oxidase subunit 2 family.</text>
</comment>
<sequence length="345" mass="38514">MLPMELFTLQGLWFVLVGIFLIGYAVTDGFDLGTGFPMIFMKNEEDRNVLYNVIAPVWDGNEVWLIAGGGMLFAAFPAVYAASFSGFYVAILLVLWALIGRAIAFEYRNKSESLTWRRTFDFIYWIGNVLPAILFGVAVGNAVVGVPIDKDGAYLGDFFTLLRPVPLAMGLVSLFMFAMHGAAYLLRKTEGSVFEMAKKYAVISAFGYLAAVILTNVLALIQAPYLYENYLKYPIFFIVPAVMLISWIVYLQFLKSGNYEKMVYVSSVLSGATVLNVALASFPVFIRSTINPEYSLTVFNSASSELTLKVMLIVTIIFMPLVIYYTRYAYKVFAGKVKGDTGYYH</sequence>
<keyword evidence="13" id="KW-0560">Oxidoreductase</keyword>
<reference evidence="13 14" key="1">
    <citation type="submission" date="2009-04" db="EMBL/GenBank/DDBJ databases">
        <authorList>
            <person name="Reysenbach A.-L."/>
            <person name="Heidelberg J.F."/>
            <person name="Nelson W.C."/>
        </authorList>
    </citation>
    <scope>NUCLEOTIDE SEQUENCE [LARGE SCALE GENOMIC DNA]</scope>
    <source>
        <strain evidence="13 14">SS-5</strain>
    </source>
</reference>
<keyword evidence="10" id="KW-0408">Iron</keyword>
<evidence type="ECO:0000256" key="12">
    <source>
        <dbReference type="SAM" id="Phobius"/>
    </source>
</evidence>
<feature type="transmembrane region" description="Helical" evidence="12">
    <location>
        <begin position="263"/>
        <end position="286"/>
    </location>
</feature>
<dbReference type="PANTHER" id="PTHR43141:SF5">
    <property type="entry name" value="CYTOCHROME BD-I UBIQUINOL OXIDASE SUBUNIT 2"/>
    <property type="match status" value="1"/>
</dbReference>
<dbReference type="Pfam" id="PF02322">
    <property type="entry name" value="Cyt_bd_oxida_II"/>
    <property type="match status" value="1"/>
</dbReference>
<dbReference type="GO" id="GO:0005886">
    <property type="term" value="C:plasma membrane"/>
    <property type="evidence" value="ECO:0007669"/>
    <property type="project" value="UniProtKB-SubCell"/>
</dbReference>
<evidence type="ECO:0000256" key="1">
    <source>
        <dbReference type="ARBA" id="ARBA00004651"/>
    </source>
</evidence>
<dbReference type="RefSeq" id="WP_007545771.1">
    <property type="nucleotide sequence ID" value="NZ_ABZS01000019.1"/>
</dbReference>